<sequence>MAKVMLACELTVGDEILTHVDVNDPIRRRAIVLRTSPAPHNKVSAEVSALIGNEWKDFGIKFARDYPIISLNSIE</sequence>
<organism evidence="1 2">
    <name type="scientific">Pseudomonas phage DL52</name>
    <dbReference type="NCBI Taxonomy" id="1640975"/>
    <lineage>
        <taxon>Viruses</taxon>
        <taxon>Duplodnaviria</taxon>
        <taxon>Heunggongvirae</taxon>
        <taxon>Uroviricota</taxon>
        <taxon>Caudoviricetes</taxon>
        <taxon>Lindbergviridae</taxon>
        <taxon>Pbunavirus</taxon>
        <taxon>Pbunavirus PB1</taxon>
    </lineage>
</organism>
<evidence type="ECO:0000313" key="2">
    <source>
        <dbReference type="Proteomes" id="UP000225419"/>
    </source>
</evidence>
<evidence type="ECO:0000313" key="1">
    <source>
        <dbReference type="EMBL" id="AKF13693.1"/>
    </source>
</evidence>
<proteinExistence type="predicted"/>
<protein>
    <submittedName>
        <fullName evidence="1">Uncharacterized protein</fullName>
    </submittedName>
</protein>
<accession>A0A0F6SJ71</accession>
<reference evidence="1 2" key="1">
    <citation type="journal article" date="2016" name="Microb. Biotechnol.">
        <title>A novel bacteriophage cocktail reduces and disperses Pseudomonas aeruginosa biofilms under static and flow conditions.</title>
        <authorList>
            <person name="Alves D.R."/>
            <person name="Perez-Esteban P."/>
            <person name="Kot W."/>
            <person name="Bean J.E."/>
            <person name="Arnot T."/>
            <person name="Hansen L.H."/>
            <person name="Enright M.C."/>
            <person name="Jenkins A.T."/>
        </authorList>
    </citation>
    <scope>NUCLEOTIDE SEQUENCE [LARGE SCALE GENOMIC DNA]</scope>
</reference>
<dbReference type="Proteomes" id="UP000225419">
    <property type="component" value="Segment"/>
</dbReference>
<name>A0A0F6SJ71_9CAUD</name>
<dbReference type="EMBL" id="KR054028">
    <property type="protein sequence ID" value="AKF13693.1"/>
    <property type="molecule type" value="Genomic_DNA"/>
</dbReference>